<proteinExistence type="predicted"/>
<organism evidence="4 5">
    <name type="scientific">Dietzia aerolata</name>
    <dbReference type="NCBI Taxonomy" id="595984"/>
    <lineage>
        <taxon>Bacteria</taxon>
        <taxon>Bacillati</taxon>
        <taxon>Actinomycetota</taxon>
        <taxon>Actinomycetes</taxon>
        <taxon>Mycobacteriales</taxon>
        <taxon>Dietziaceae</taxon>
        <taxon>Dietzia</taxon>
    </lineage>
</organism>
<accession>A0ABV5JMF6</accession>
<gene>
    <name evidence="4" type="ORF">ACFFVD_03725</name>
</gene>
<dbReference type="EMBL" id="JBHMDY010000002">
    <property type="protein sequence ID" value="MFB9258901.1"/>
    <property type="molecule type" value="Genomic_DNA"/>
</dbReference>
<name>A0ABV5JMF6_9ACTN</name>
<dbReference type="Pfam" id="PF24092">
    <property type="entry name" value="DUF7373_C"/>
    <property type="match status" value="1"/>
</dbReference>
<keyword evidence="5" id="KW-1185">Reference proteome</keyword>
<reference evidence="4 5" key="1">
    <citation type="submission" date="2024-09" db="EMBL/GenBank/DDBJ databases">
        <authorList>
            <person name="Sun Q."/>
            <person name="Mori K."/>
        </authorList>
    </citation>
    <scope>NUCLEOTIDE SEQUENCE [LARGE SCALE GENOMIC DNA]</scope>
    <source>
        <strain evidence="4 5">CCM 7659</strain>
    </source>
</reference>
<feature type="domain" description="DUF7373" evidence="3">
    <location>
        <begin position="248"/>
        <end position="373"/>
    </location>
</feature>
<evidence type="ECO:0000313" key="5">
    <source>
        <dbReference type="Proteomes" id="UP001589700"/>
    </source>
</evidence>
<evidence type="ECO:0000259" key="3">
    <source>
        <dbReference type="Pfam" id="PF24092"/>
    </source>
</evidence>
<dbReference type="InterPro" id="IPR056463">
    <property type="entry name" value="DUF7373_C"/>
</dbReference>
<evidence type="ECO:0000313" key="4">
    <source>
        <dbReference type="EMBL" id="MFB9258901.1"/>
    </source>
</evidence>
<dbReference type="Pfam" id="PF24088">
    <property type="entry name" value="DUF7373"/>
    <property type="match status" value="1"/>
</dbReference>
<comment type="caution">
    <text evidence="4">The sequence shown here is derived from an EMBL/GenBank/DDBJ whole genome shotgun (WGS) entry which is preliminary data.</text>
</comment>
<dbReference type="InterPro" id="IPR055797">
    <property type="entry name" value="DUF7373"/>
</dbReference>
<sequence length="379" mass="40644">MDESALDTGDFPTTPAAPFGRATNDNIIEIEGQRLAEFVTLPFEVDPELVANANPTVIKHAGQLSMSLSQPMVEAVDQTGILYGYATAADTTTLDATDVPNDLVHLVLRAANPEDAQTIARDLQEATLTSADEYDVAYDAWIPLDSRLNDALTSQRTDDLNPAGDRAVRQSIVAHDDYVIYDWAAAPIDNAKWAERALGKALELQKPLIDRFPATPTDSQNDGVPVDLPMMDQNDLLIYTVPGVPGDADGRDMAVYGPRGMAHGALNPTSSYQVLEEVGSAHNAVGRTVVYRADKDAGATTIVEKFSRDLTNHGFSSAESPAGLAGATCLTRMTEFGEQNACYITNGRYVGEATSDSLTEAHQLISAQHLILGHADQDA</sequence>
<feature type="domain" description="DUF7373" evidence="2">
    <location>
        <begin position="21"/>
        <end position="220"/>
    </location>
</feature>
<dbReference type="Proteomes" id="UP001589700">
    <property type="component" value="Unassembled WGS sequence"/>
</dbReference>
<feature type="region of interest" description="Disordered" evidence="1">
    <location>
        <begin position="1"/>
        <end position="22"/>
    </location>
</feature>
<dbReference type="RefSeq" id="WP_182630922.1">
    <property type="nucleotide sequence ID" value="NZ_JAALDM010000018.1"/>
</dbReference>
<evidence type="ECO:0000256" key="1">
    <source>
        <dbReference type="SAM" id="MobiDB-lite"/>
    </source>
</evidence>
<protein>
    <submittedName>
        <fullName evidence="4">Uncharacterized protein</fullName>
    </submittedName>
</protein>
<evidence type="ECO:0000259" key="2">
    <source>
        <dbReference type="Pfam" id="PF24088"/>
    </source>
</evidence>